<dbReference type="InterPro" id="IPR055170">
    <property type="entry name" value="GFO_IDH_MocA-like_dom"/>
</dbReference>
<dbReference type="PANTHER" id="PTHR43377">
    <property type="entry name" value="BILIVERDIN REDUCTASE A"/>
    <property type="match status" value="1"/>
</dbReference>
<dbReference type="SUPFAM" id="SSF55347">
    <property type="entry name" value="Glyceraldehyde-3-phosphate dehydrogenase-like, C-terminal domain"/>
    <property type="match status" value="1"/>
</dbReference>
<name>A0A1H8EPM1_9PROT</name>
<dbReference type="Pfam" id="PF01408">
    <property type="entry name" value="GFO_IDH_MocA"/>
    <property type="match status" value="1"/>
</dbReference>
<dbReference type="InterPro" id="IPR051450">
    <property type="entry name" value="Gfo/Idh/MocA_Oxidoreductases"/>
</dbReference>
<gene>
    <name evidence="3" type="ORF">SAMN05216404_103112</name>
</gene>
<reference evidence="3 4" key="1">
    <citation type="submission" date="2016-10" db="EMBL/GenBank/DDBJ databases">
        <authorList>
            <person name="de Groot N.N."/>
        </authorList>
    </citation>
    <scope>NUCLEOTIDE SEQUENCE [LARGE SCALE GENOMIC DNA]</scope>
    <source>
        <strain evidence="3 4">Nl18</strain>
    </source>
</reference>
<sequence>MDAGRGAPLLLNLMNAPMPLSLNLEPALPVDTAVVGVGYFGSLHALCYSRLPGSRLQALVDPDPITQFLAEHLNVPWFTCVAELPPTVRAVSVATPVATHFGLTRSLLQQGLDVLLEKPIAETPAQATELRMVAEANQCILQIGYIERFNPAFTAGRTLLPLARTIRSVRTTRHSPRLSALDVVIDLMIHDLDLVLHSLDSSVVELRASGRSCGLTAIDEAEVELTFSNGCRAYLSAHWGRGAEQEERRMVAELENDETWVIDFRRRITYRKAPNSSTGPLPADGHTLPFLTQRIQEDTLNLQLAAFLDACRNRSLPQVTPAEGNAALELAHHIRQQILKSCP</sequence>
<dbReference type="Gene3D" id="3.30.360.10">
    <property type="entry name" value="Dihydrodipicolinate Reductase, domain 2"/>
    <property type="match status" value="1"/>
</dbReference>
<evidence type="ECO:0000313" key="4">
    <source>
        <dbReference type="Proteomes" id="UP000183898"/>
    </source>
</evidence>
<dbReference type="RefSeq" id="WP_074744768.1">
    <property type="nucleotide sequence ID" value="NZ_FOCT01000003.1"/>
</dbReference>
<organism evidence="3 4">
    <name type="scientific">Nitrosospira multiformis</name>
    <dbReference type="NCBI Taxonomy" id="1231"/>
    <lineage>
        <taxon>Bacteria</taxon>
        <taxon>Pseudomonadati</taxon>
        <taxon>Pseudomonadota</taxon>
        <taxon>Betaproteobacteria</taxon>
        <taxon>Nitrosomonadales</taxon>
        <taxon>Nitrosomonadaceae</taxon>
        <taxon>Nitrosospira</taxon>
    </lineage>
</organism>
<dbReference type="Proteomes" id="UP000183898">
    <property type="component" value="Unassembled WGS sequence"/>
</dbReference>
<feature type="domain" description="GFO/IDH/MocA-like oxidoreductase" evidence="2">
    <location>
        <begin position="175"/>
        <end position="245"/>
    </location>
</feature>
<dbReference type="InterPro" id="IPR036291">
    <property type="entry name" value="NAD(P)-bd_dom_sf"/>
</dbReference>
<evidence type="ECO:0000313" key="3">
    <source>
        <dbReference type="EMBL" id="SEN21433.1"/>
    </source>
</evidence>
<dbReference type="PANTHER" id="PTHR43377:SF1">
    <property type="entry name" value="BILIVERDIN REDUCTASE A"/>
    <property type="match status" value="1"/>
</dbReference>
<dbReference type="Pfam" id="PF22725">
    <property type="entry name" value="GFO_IDH_MocA_C3"/>
    <property type="match status" value="1"/>
</dbReference>
<protein>
    <submittedName>
        <fullName evidence="3">Predicted dehydrogenase</fullName>
    </submittedName>
</protein>
<proteinExistence type="predicted"/>
<accession>A0A1H8EPM1</accession>
<evidence type="ECO:0000259" key="2">
    <source>
        <dbReference type="Pfam" id="PF22725"/>
    </source>
</evidence>
<dbReference type="InterPro" id="IPR000683">
    <property type="entry name" value="Gfo/Idh/MocA-like_OxRdtase_N"/>
</dbReference>
<evidence type="ECO:0000259" key="1">
    <source>
        <dbReference type="Pfam" id="PF01408"/>
    </source>
</evidence>
<dbReference type="EMBL" id="FOCT01000003">
    <property type="protein sequence ID" value="SEN21433.1"/>
    <property type="molecule type" value="Genomic_DNA"/>
</dbReference>
<feature type="domain" description="Gfo/Idh/MocA-like oxidoreductase N-terminal" evidence="1">
    <location>
        <begin position="32"/>
        <end position="145"/>
    </location>
</feature>
<dbReference type="Gene3D" id="3.40.50.720">
    <property type="entry name" value="NAD(P)-binding Rossmann-like Domain"/>
    <property type="match status" value="1"/>
</dbReference>
<dbReference type="AlphaFoldDB" id="A0A1H8EPM1"/>
<dbReference type="GO" id="GO:0000166">
    <property type="term" value="F:nucleotide binding"/>
    <property type="evidence" value="ECO:0007669"/>
    <property type="project" value="InterPro"/>
</dbReference>
<dbReference type="SUPFAM" id="SSF51735">
    <property type="entry name" value="NAD(P)-binding Rossmann-fold domains"/>
    <property type="match status" value="1"/>
</dbReference>